<accession>A0ABP8UDG1</accession>
<gene>
    <name evidence="1" type="ORF">GCM10023196_046740</name>
</gene>
<evidence type="ECO:0000313" key="2">
    <source>
        <dbReference type="Proteomes" id="UP001501442"/>
    </source>
</evidence>
<dbReference type="EMBL" id="BAABHK010000006">
    <property type="protein sequence ID" value="GAA4628811.1"/>
    <property type="molecule type" value="Genomic_DNA"/>
</dbReference>
<protein>
    <submittedName>
        <fullName evidence="1">Uncharacterized protein</fullName>
    </submittedName>
</protein>
<organism evidence="1 2">
    <name type="scientific">Actinoallomurus vinaceus</name>
    <dbReference type="NCBI Taxonomy" id="1080074"/>
    <lineage>
        <taxon>Bacteria</taxon>
        <taxon>Bacillati</taxon>
        <taxon>Actinomycetota</taxon>
        <taxon>Actinomycetes</taxon>
        <taxon>Streptosporangiales</taxon>
        <taxon>Thermomonosporaceae</taxon>
        <taxon>Actinoallomurus</taxon>
    </lineage>
</organism>
<dbReference type="RefSeq" id="WP_345433074.1">
    <property type="nucleotide sequence ID" value="NZ_BAABHK010000006.1"/>
</dbReference>
<proteinExistence type="predicted"/>
<name>A0ABP8UDG1_9ACTN</name>
<keyword evidence="2" id="KW-1185">Reference proteome</keyword>
<sequence>MDEVLRQALEPVLRDIRATGAPEPDVRDDGWADDDLSASAFLWSRDGSAVGIRVDRAAAEADRVVQVADQVQEWVIEELWGQAATNWPRCPGHPATHPLRASTRARSAMWVCPSEGTPISPIGSLE</sequence>
<dbReference type="Proteomes" id="UP001501442">
    <property type="component" value="Unassembled WGS sequence"/>
</dbReference>
<reference evidence="2" key="1">
    <citation type="journal article" date="2019" name="Int. J. Syst. Evol. Microbiol.">
        <title>The Global Catalogue of Microorganisms (GCM) 10K type strain sequencing project: providing services to taxonomists for standard genome sequencing and annotation.</title>
        <authorList>
            <consortium name="The Broad Institute Genomics Platform"/>
            <consortium name="The Broad Institute Genome Sequencing Center for Infectious Disease"/>
            <person name="Wu L."/>
            <person name="Ma J."/>
        </authorList>
    </citation>
    <scope>NUCLEOTIDE SEQUENCE [LARGE SCALE GENOMIC DNA]</scope>
    <source>
        <strain evidence="2">JCM 17939</strain>
    </source>
</reference>
<evidence type="ECO:0000313" key="1">
    <source>
        <dbReference type="EMBL" id="GAA4628811.1"/>
    </source>
</evidence>
<comment type="caution">
    <text evidence="1">The sequence shown here is derived from an EMBL/GenBank/DDBJ whole genome shotgun (WGS) entry which is preliminary data.</text>
</comment>